<dbReference type="EMBL" id="QGGG01000006">
    <property type="protein sequence ID" value="PWJ84266.1"/>
    <property type="molecule type" value="Genomic_DNA"/>
</dbReference>
<dbReference type="FunFam" id="3.40.1010.10:FF:000007">
    <property type="entry name" value="Ribosomal RNA small subunit methyltransferase I"/>
    <property type="match status" value="1"/>
</dbReference>
<reference evidence="9 10" key="1">
    <citation type="submission" date="2018-05" db="EMBL/GenBank/DDBJ databases">
        <title>Genomic Encyclopedia of Type Strains, Phase IV (KMG-IV): sequencing the most valuable type-strain genomes for metagenomic binning, comparative biology and taxonomic classification.</title>
        <authorList>
            <person name="Goeker M."/>
        </authorList>
    </citation>
    <scope>NUCLEOTIDE SEQUENCE [LARGE SCALE GENOMIC DNA]</scope>
    <source>
        <strain evidence="9 10">DSM 6986</strain>
    </source>
</reference>
<evidence type="ECO:0000259" key="8">
    <source>
        <dbReference type="Pfam" id="PF23016"/>
    </source>
</evidence>
<keyword evidence="4 6" id="KW-0808">Transferase</keyword>
<accession>A0A316C5G7</accession>
<dbReference type="InterPro" id="IPR008189">
    <property type="entry name" value="rRNA_ssu_MeTfrase_I"/>
</dbReference>
<feature type="domain" description="RsmI HTH" evidence="8">
    <location>
        <begin position="250"/>
        <end position="294"/>
    </location>
</feature>
<comment type="catalytic activity">
    <reaction evidence="6">
        <text>cytidine(1402) in 16S rRNA + S-adenosyl-L-methionine = 2'-O-methylcytidine(1402) in 16S rRNA + S-adenosyl-L-homocysteine + H(+)</text>
        <dbReference type="Rhea" id="RHEA:42924"/>
        <dbReference type="Rhea" id="RHEA-COMP:10285"/>
        <dbReference type="Rhea" id="RHEA-COMP:10286"/>
        <dbReference type="ChEBI" id="CHEBI:15378"/>
        <dbReference type="ChEBI" id="CHEBI:57856"/>
        <dbReference type="ChEBI" id="CHEBI:59789"/>
        <dbReference type="ChEBI" id="CHEBI:74495"/>
        <dbReference type="ChEBI" id="CHEBI:82748"/>
        <dbReference type="EC" id="2.1.1.198"/>
    </reaction>
</comment>
<comment type="similarity">
    <text evidence="6">Belongs to the methyltransferase superfamily. RsmI family.</text>
</comment>
<dbReference type="GO" id="GO:0005737">
    <property type="term" value="C:cytoplasm"/>
    <property type="evidence" value="ECO:0007669"/>
    <property type="project" value="UniProtKB-SubCell"/>
</dbReference>
<evidence type="ECO:0000256" key="2">
    <source>
        <dbReference type="ARBA" id="ARBA00022552"/>
    </source>
</evidence>
<dbReference type="PANTHER" id="PTHR46111">
    <property type="entry name" value="RIBOSOMAL RNA SMALL SUBUNIT METHYLTRANSFERASE I"/>
    <property type="match status" value="1"/>
</dbReference>
<protein>
    <recommendedName>
        <fullName evidence="6">Ribosomal RNA small subunit methyltransferase I</fullName>
        <ecNumber evidence="6">2.1.1.198</ecNumber>
    </recommendedName>
    <alternativeName>
        <fullName evidence="6">16S rRNA 2'-O-ribose C1402 methyltransferase</fullName>
    </alternativeName>
    <alternativeName>
        <fullName evidence="6">rRNA (cytidine-2'-O-)-methyltransferase RsmI</fullName>
    </alternativeName>
</protein>
<evidence type="ECO:0000256" key="6">
    <source>
        <dbReference type="HAMAP-Rule" id="MF_01877"/>
    </source>
</evidence>
<dbReference type="Gene3D" id="3.30.950.10">
    <property type="entry name" value="Methyltransferase, Cobalt-precorrin-4 Transmethylase, Domain 2"/>
    <property type="match status" value="1"/>
</dbReference>
<evidence type="ECO:0000259" key="7">
    <source>
        <dbReference type="Pfam" id="PF00590"/>
    </source>
</evidence>
<comment type="function">
    <text evidence="6">Catalyzes the 2'-O-methylation of the ribose of cytidine 1402 (C1402) in 16S rRNA.</text>
</comment>
<dbReference type="SUPFAM" id="SSF53790">
    <property type="entry name" value="Tetrapyrrole methylase"/>
    <property type="match status" value="1"/>
</dbReference>
<keyword evidence="5 6" id="KW-0949">S-adenosyl-L-methionine</keyword>
<organism evidence="9 10">
    <name type="scientific">Pseudaminobacter salicylatoxidans</name>
    <dbReference type="NCBI Taxonomy" id="93369"/>
    <lineage>
        <taxon>Bacteria</taxon>
        <taxon>Pseudomonadati</taxon>
        <taxon>Pseudomonadota</taxon>
        <taxon>Alphaproteobacteria</taxon>
        <taxon>Hyphomicrobiales</taxon>
        <taxon>Phyllobacteriaceae</taxon>
        <taxon>Pseudaminobacter</taxon>
    </lineage>
</organism>
<dbReference type="EC" id="2.1.1.198" evidence="6"/>
<gene>
    <name evidence="6" type="primary">rsmI</name>
    <name evidence="9" type="ORF">C7441_106182</name>
</gene>
<keyword evidence="1 6" id="KW-0963">Cytoplasm</keyword>
<sequence length="299" mass="31843">MTTDSGKKSFMIGQTEIAARPLEVALYLVATPIGNLGDITLRALETLAGADVLACEDTRVTRVLLDRYGIRQRPTPYHEHNAAEAGPRLIEALESGRSVALVSDAGTPLVSDPGYRLVEQAQEHGIRVVPIPGPSAVLAALTASGLPSDTFMFAGFLPVKDGQRRTRLSELSAAPATLIFFESPRRLADTLAAMTDVYGDRRAAIGRELTKTFEEVRTGTLAALAAHYAEAPTPKGEIVICVGPPLEQAAEAEDVDRLLLSLAAEMPASKAAAEAARMTGGQKQALYRRLLELREGSGD</sequence>
<dbReference type="InterPro" id="IPR035996">
    <property type="entry name" value="4pyrrol_Methylase_sf"/>
</dbReference>
<dbReference type="Pfam" id="PF23016">
    <property type="entry name" value="RsmI_C"/>
    <property type="match status" value="1"/>
</dbReference>
<dbReference type="FunFam" id="3.30.950.10:FF:000002">
    <property type="entry name" value="Ribosomal RNA small subunit methyltransferase I"/>
    <property type="match status" value="1"/>
</dbReference>
<evidence type="ECO:0000313" key="10">
    <source>
        <dbReference type="Proteomes" id="UP000245396"/>
    </source>
</evidence>
<evidence type="ECO:0000256" key="5">
    <source>
        <dbReference type="ARBA" id="ARBA00022691"/>
    </source>
</evidence>
<dbReference type="InterPro" id="IPR053910">
    <property type="entry name" value="RsmI_HTH"/>
</dbReference>
<dbReference type="InterPro" id="IPR014777">
    <property type="entry name" value="4pyrrole_Mease_sub1"/>
</dbReference>
<dbReference type="Proteomes" id="UP000245396">
    <property type="component" value="Unassembled WGS sequence"/>
</dbReference>
<dbReference type="InterPro" id="IPR018063">
    <property type="entry name" value="SAM_MeTrfase_RsmI_CS"/>
</dbReference>
<evidence type="ECO:0000256" key="4">
    <source>
        <dbReference type="ARBA" id="ARBA00022679"/>
    </source>
</evidence>
<dbReference type="Pfam" id="PF00590">
    <property type="entry name" value="TP_methylase"/>
    <property type="match status" value="1"/>
</dbReference>
<name>A0A316C5G7_PSESE</name>
<comment type="subcellular location">
    <subcellularLocation>
        <location evidence="6">Cytoplasm</location>
    </subcellularLocation>
</comment>
<dbReference type="NCBIfam" id="TIGR00096">
    <property type="entry name" value="16S rRNA (cytidine(1402)-2'-O)-methyltransferase"/>
    <property type="match status" value="1"/>
</dbReference>
<evidence type="ECO:0000313" key="9">
    <source>
        <dbReference type="EMBL" id="PWJ84266.1"/>
    </source>
</evidence>
<evidence type="ECO:0000256" key="3">
    <source>
        <dbReference type="ARBA" id="ARBA00022603"/>
    </source>
</evidence>
<keyword evidence="10" id="KW-1185">Reference proteome</keyword>
<dbReference type="STRING" id="1192868.GCA_000304395_00169"/>
<dbReference type="Gene3D" id="3.40.1010.10">
    <property type="entry name" value="Cobalt-precorrin-4 Transmethylase, Domain 1"/>
    <property type="match status" value="1"/>
</dbReference>
<keyword evidence="2 6" id="KW-0698">rRNA processing</keyword>
<dbReference type="AlphaFoldDB" id="A0A316C5G7"/>
<evidence type="ECO:0000256" key="1">
    <source>
        <dbReference type="ARBA" id="ARBA00022490"/>
    </source>
</evidence>
<dbReference type="CDD" id="cd11648">
    <property type="entry name" value="RsmI"/>
    <property type="match status" value="1"/>
</dbReference>
<dbReference type="HAMAP" id="MF_01877">
    <property type="entry name" value="16SrRNA_methyltr_I"/>
    <property type="match status" value="1"/>
</dbReference>
<comment type="caution">
    <text evidence="9">The sequence shown here is derived from an EMBL/GenBank/DDBJ whole genome shotgun (WGS) entry which is preliminary data.</text>
</comment>
<keyword evidence="3 6" id="KW-0489">Methyltransferase</keyword>
<dbReference type="PROSITE" id="PS01296">
    <property type="entry name" value="RSMI"/>
    <property type="match status" value="1"/>
</dbReference>
<dbReference type="GO" id="GO:0070677">
    <property type="term" value="F:rRNA (cytosine-2'-O-)-methyltransferase activity"/>
    <property type="evidence" value="ECO:0007669"/>
    <property type="project" value="UniProtKB-UniRule"/>
</dbReference>
<dbReference type="InterPro" id="IPR000878">
    <property type="entry name" value="4pyrrol_Mease"/>
</dbReference>
<dbReference type="PIRSF" id="PIRSF005917">
    <property type="entry name" value="MTase_YraL"/>
    <property type="match status" value="1"/>
</dbReference>
<dbReference type="InterPro" id="IPR014776">
    <property type="entry name" value="4pyrrole_Mease_sub2"/>
</dbReference>
<dbReference type="PANTHER" id="PTHR46111:SF1">
    <property type="entry name" value="RIBOSOMAL RNA SMALL SUBUNIT METHYLTRANSFERASE I"/>
    <property type="match status" value="1"/>
</dbReference>
<feature type="domain" description="Tetrapyrrole methylase" evidence="7">
    <location>
        <begin position="26"/>
        <end position="224"/>
    </location>
</feature>
<proteinExistence type="inferred from homology"/>